<accession>A0A857FUZ9</accession>
<name>A0A857FUZ9_KOMXY</name>
<protein>
    <submittedName>
        <fullName evidence="1">Uncharacterized protein</fullName>
    </submittedName>
</protein>
<dbReference type="RefSeq" id="WP_159262927.1">
    <property type="nucleotide sequence ID" value="NZ_CP041348.1"/>
</dbReference>
<dbReference type="Proteomes" id="UP000464674">
    <property type="component" value="Chromosome"/>
</dbReference>
<reference evidence="1 2" key="1">
    <citation type="journal article" date="2020" name="Carbohydr. Polym.">
        <title>Characterization and optimization of production of bacterial cellulose from strain CGMCC 17276 based on whole-genome analysis.</title>
        <authorList>
            <person name="Lu T."/>
            <person name="Gao H."/>
            <person name="Liao B."/>
            <person name="Wu J."/>
            <person name="Zhang W."/>
            <person name="Huang J."/>
            <person name="Liu M."/>
            <person name="Huang J."/>
            <person name="Chang Z."/>
            <person name="Jin M."/>
            <person name="Yi Z."/>
            <person name="Jiang D."/>
        </authorList>
    </citation>
    <scope>NUCLEOTIDE SEQUENCE [LARGE SCALE GENOMIC DNA]</scope>
    <source>
        <strain evidence="1 2">CGMCC 17276</strain>
    </source>
</reference>
<dbReference type="AlphaFoldDB" id="A0A857FUZ9"/>
<proteinExistence type="predicted"/>
<gene>
    <name evidence="1" type="ORF">FMA36_13950</name>
</gene>
<dbReference type="OrthoDB" id="9946572at2"/>
<sequence>MQHFRRATTVALKDADPGEAVRLTRWWRGYQKGQVARFNTITSTQLKAKGWAIPYKPTKEEKEDDERRVQIQTDGIMQDRRLRASVIQGLAEPTSPKRTRA</sequence>
<evidence type="ECO:0000313" key="2">
    <source>
        <dbReference type="Proteomes" id="UP000464674"/>
    </source>
</evidence>
<dbReference type="EMBL" id="CP041348">
    <property type="protein sequence ID" value="QHC36454.1"/>
    <property type="molecule type" value="Genomic_DNA"/>
</dbReference>
<organism evidence="1 2">
    <name type="scientific">Komagataeibacter xylinus</name>
    <name type="common">Gluconacetobacter xylinus</name>
    <dbReference type="NCBI Taxonomy" id="28448"/>
    <lineage>
        <taxon>Bacteria</taxon>
        <taxon>Pseudomonadati</taxon>
        <taxon>Pseudomonadota</taxon>
        <taxon>Alphaproteobacteria</taxon>
        <taxon>Acetobacterales</taxon>
        <taxon>Acetobacteraceae</taxon>
        <taxon>Komagataeibacter</taxon>
    </lineage>
</organism>
<evidence type="ECO:0000313" key="1">
    <source>
        <dbReference type="EMBL" id="QHC36454.1"/>
    </source>
</evidence>